<dbReference type="InterPro" id="IPR009100">
    <property type="entry name" value="AcylCoA_DH/oxidase_NM_dom_sf"/>
</dbReference>
<dbReference type="NCBIfam" id="NF009586">
    <property type="entry name" value="PRK13026.1"/>
    <property type="match status" value="1"/>
</dbReference>
<dbReference type="Pfam" id="PF02771">
    <property type="entry name" value="Acyl-CoA_dh_N"/>
    <property type="match status" value="1"/>
</dbReference>
<evidence type="ECO:0000256" key="1">
    <source>
        <dbReference type="ARBA" id="ARBA00001974"/>
    </source>
</evidence>
<evidence type="ECO:0000256" key="4">
    <source>
        <dbReference type="ARBA" id="ARBA00012033"/>
    </source>
</evidence>
<comment type="catalytic activity">
    <reaction evidence="11">
        <text>a long-chain 2,3-saturated fatty acyl-CoA + oxidized [electron-transfer flavoprotein] + H(+) = a long-chain (2E)-enoyl-CoA + reduced [electron-transfer flavoprotein]</text>
        <dbReference type="Rhea" id="RHEA:17721"/>
        <dbReference type="Rhea" id="RHEA-COMP:10685"/>
        <dbReference type="Rhea" id="RHEA-COMP:10686"/>
        <dbReference type="ChEBI" id="CHEBI:15378"/>
        <dbReference type="ChEBI" id="CHEBI:57692"/>
        <dbReference type="ChEBI" id="CHEBI:58307"/>
        <dbReference type="ChEBI" id="CHEBI:83721"/>
        <dbReference type="ChEBI" id="CHEBI:83727"/>
        <dbReference type="EC" id="1.3.8.8"/>
    </reaction>
</comment>
<dbReference type="SUPFAM" id="SSF47203">
    <property type="entry name" value="Acyl-CoA dehydrogenase C-terminal domain-like"/>
    <property type="match status" value="1"/>
</dbReference>
<evidence type="ECO:0000256" key="11">
    <source>
        <dbReference type="ARBA" id="ARBA00049247"/>
    </source>
</evidence>
<dbReference type="Gene3D" id="2.40.110.10">
    <property type="entry name" value="Butyryl-CoA Dehydrogenase, subunit A, domain 2"/>
    <property type="match status" value="1"/>
</dbReference>
<feature type="region of interest" description="Disordered" evidence="12">
    <location>
        <begin position="813"/>
        <end position="832"/>
    </location>
</feature>
<dbReference type="Pfam" id="PF09317">
    <property type="entry name" value="ACDH_C"/>
    <property type="match status" value="1"/>
</dbReference>
<dbReference type="Pfam" id="PF00441">
    <property type="entry name" value="Acyl-CoA_dh_1"/>
    <property type="match status" value="1"/>
</dbReference>
<dbReference type="EC" id="1.3.8.7" evidence="4"/>
<dbReference type="RefSeq" id="WP_311656843.1">
    <property type="nucleotide sequence ID" value="NZ_JAVRHY010000001.1"/>
</dbReference>
<evidence type="ECO:0000313" key="18">
    <source>
        <dbReference type="EMBL" id="MDT0617202.1"/>
    </source>
</evidence>
<keyword evidence="8" id="KW-0274">FAD</keyword>
<evidence type="ECO:0000259" key="14">
    <source>
        <dbReference type="Pfam" id="PF00441"/>
    </source>
</evidence>
<comment type="similarity">
    <text evidence="3">Belongs to the acyl-CoA dehydrogenase family.</text>
</comment>
<evidence type="ECO:0000256" key="2">
    <source>
        <dbReference type="ARBA" id="ARBA00005005"/>
    </source>
</evidence>
<dbReference type="InterPro" id="IPR046373">
    <property type="entry name" value="Acyl-CoA_Oxase/DH_mid-dom_sf"/>
</dbReference>
<dbReference type="InterPro" id="IPR009075">
    <property type="entry name" value="AcylCo_DH/oxidase_C"/>
</dbReference>
<dbReference type="InterPro" id="IPR015396">
    <property type="entry name" value="FadE_C"/>
</dbReference>
<keyword evidence="13" id="KW-0472">Membrane</keyword>
<organism evidence="18 19">
    <name type="scientific">Spectribacter acetivorans</name>
    <dbReference type="NCBI Taxonomy" id="3075603"/>
    <lineage>
        <taxon>Bacteria</taxon>
        <taxon>Pseudomonadati</taxon>
        <taxon>Pseudomonadota</taxon>
        <taxon>Gammaproteobacteria</taxon>
        <taxon>Salinisphaerales</taxon>
        <taxon>Salinisphaeraceae</taxon>
        <taxon>Spectribacter</taxon>
    </lineage>
</organism>
<comment type="caution">
    <text evidence="18">The sequence shown here is derived from an EMBL/GenBank/DDBJ whole genome shotgun (WGS) entry which is preliminary data.</text>
</comment>
<evidence type="ECO:0000256" key="3">
    <source>
        <dbReference type="ARBA" id="ARBA00009347"/>
    </source>
</evidence>
<reference evidence="18 19" key="1">
    <citation type="submission" date="2023-09" db="EMBL/GenBank/DDBJ databases">
        <authorList>
            <person name="Rey-Velasco X."/>
        </authorList>
    </citation>
    <scope>NUCLEOTIDE SEQUENCE [LARGE SCALE GENOMIC DNA]</scope>
    <source>
        <strain evidence="18 19">P385</strain>
    </source>
</reference>
<evidence type="ECO:0000256" key="6">
    <source>
        <dbReference type="ARBA" id="ARBA00020144"/>
    </source>
</evidence>
<keyword evidence="13" id="KW-1133">Transmembrane helix</keyword>
<feature type="transmembrane region" description="Helical" evidence="13">
    <location>
        <begin position="41"/>
        <end position="66"/>
    </location>
</feature>
<evidence type="ECO:0000256" key="7">
    <source>
        <dbReference type="ARBA" id="ARBA00022630"/>
    </source>
</evidence>
<evidence type="ECO:0000256" key="10">
    <source>
        <dbReference type="ARBA" id="ARBA00047882"/>
    </source>
</evidence>
<evidence type="ECO:0000313" key="19">
    <source>
        <dbReference type="Proteomes" id="UP001259982"/>
    </source>
</evidence>
<dbReference type="Gene3D" id="1.20.140.10">
    <property type="entry name" value="Butyryl-CoA Dehydrogenase, subunit A, domain 3"/>
    <property type="match status" value="1"/>
</dbReference>
<dbReference type="NCBIfam" id="NF007000">
    <property type="entry name" value="PRK09463.1"/>
    <property type="match status" value="1"/>
</dbReference>
<dbReference type="EC" id="1.3.8.8" evidence="5"/>
<dbReference type="InterPro" id="IPR013786">
    <property type="entry name" value="AcylCoA_DH/ox_N"/>
</dbReference>
<keyword evidence="13" id="KW-0812">Transmembrane</keyword>
<feature type="domain" description="Acyl-CoA dehydrogenase/oxidase C-terminal" evidence="14">
    <location>
        <begin position="366"/>
        <end position="511"/>
    </location>
</feature>
<feature type="domain" description="Acyl-CoA oxidase/dehydrogenase middle" evidence="15">
    <location>
        <begin position="242"/>
        <end position="335"/>
    </location>
</feature>
<dbReference type="Proteomes" id="UP001259982">
    <property type="component" value="Unassembled WGS sequence"/>
</dbReference>
<dbReference type="CDD" id="cd00567">
    <property type="entry name" value="ACAD"/>
    <property type="match status" value="1"/>
</dbReference>
<evidence type="ECO:0000256" key="12">
    <source>
        <dbReference type="SAM" id="MobiDB-lite"/>
    </source>
</evidence>
<evidence type="ECO:0000256" key="8">
    <source>
        <dbReference type="ARBA" id="ARBA00022827"/>
    </source>
</evidence>
<accession>A0ABU3B409</accession>
<sequence length="832" mass="90296">MIALAIALAILALYGTLLYRGVSLAVFTAVTGGLLVAGYATGIYGTLGAGIAAALFLPPAVLFNLVPLRRAVVSRPLYKVFRSVLPEMNRTEREALEAGDVWWEGECFRGRPDWSKLLEFPYTTLTDEEQAFLDGPTHELCAMIDDWEVHFERKDLPPEVWQFIRDNGFFAMLIPKSHGGLGFSAYGQSCVVAKIATRSLTAAVTVMVPNSLGPGELLVHYGTKAQQQKWLPGLAAGREIPCFALTGPEAGSDATAMPDTGVVEKRVVDGEEVVGIRLNFSKRYITLAPVATLMGLAFKLQDPDGLLGNPDKTDYGISCALIPTDTDGIEIGRRHYPGAAFMNGPIKGTDVFVPVDAIIGGPEQAGNGWRMLVECLSAGRGISLPALSTATGKGMYGITSAYSKIRRQFGVAIGKFEGIQEPLGRIGGYAYSMEACRNLTASAVDHCAPSIVTAMMKYHMTEMMRTVITDAMDIHSGKTIIMGPRNYLAAAYQALPVAITVEGANIMTRNLMVFGQGAIRCHPYVFAEMEAARHADPKAGLRDFDRLLFGHIGYSVNRGVRALVLGLTNGRLAKAPVDGETAGYYRQLERYSASLAFASDVAMGVLGGSLKLRERTSARLGDMLSNLYMASATLRYVHEHGESEADMAHVRWVMAHHLAELDKALYEVIRNFPVKAVRPILKLATMPRGRQFDGPSDADNAAVCDVMLDSATDSELNQRLQYDLYIGGADNGPTGHLLRTVEKLQEIEADYEPFLKAVKTGRVRGEDVSAQLTDAVNQGLISQAAADGIREYDALRYEAILTDDFSQDYVREPLAHPRDEPGPGEARIRAVS</sequence>
<proteinExistence type="inferred from homology"/>
<gene>
    <name evidence="18" type="ORF">RM531_01805</name>
</gene>
<dbReference type="InterPro" id="IPR050741">
    <property type="entry name" value="Acyl-CoA_dehydrogenase"/>
</dbReference>
<evidence type="ECO:0000259" key="15">
    <source>
        <dbReference type="Pfam" id="PF02770"/>
    </source>
</evidence>
<feature type="domain" description="Acyl-CoA dehydrogenase C-terminal bacterial-type" evidence="17">
    <location>
        <begin position="519"/>
        <end position="805"/>
    </location>
</feature>
<name>A0ABU3B409_9GAMM</name>
<evidence type="ECO:0000256" key="13">
    <source>
        <dbReference type="SAM" id="Phobius"/>
    </source>
</evidence>
<dbReference type="PANTHER" id="PTHR48083:SF33">
    <property type="entry name" value="ACYL-COENZYME A DEHYDROGENASE"/>
    <property type="match status" value="1"/>
</dbReference>
<feature type="domain" description="Acyl-CoA dehydrogenase/oxidase N-terminal" evidence="16">
    <location>
        <begin position="142"/>
        <end position="237"/>
    </location>
</feature>
<evidence type="ECO:0000259" key="16">
    <source>
        <dbReference type="Pfam" id="PF02771"/>
    </source>
</evidence>
<dbReference type="InterPro" id="IPR036250">
    <property type="entry name" value="AcylCo_DH-like_C"/>
</dbReference>
<evidence type="ECO:0000256" key="9">
    <source>
        <dbReference type="ARBA" id="ARBA00023002"/>
    </source>
</evidence>
<comment type="cofactor">
    <cofactor evidence="1">
        <name>FAD</name>
        <dbReference type="ChEBI" id="CHEBI:57692"/>
    </cofactor>
</comment>
<dbReference type="EMBL" id="JAVRHY010000001">
    <property type="protein sequence ID" value="MDT0617202.1"/>
    <property type="molecule type" value="Genomic_DNA"/>
</dbReference>
<keyword evidence="7" id="KW-0285">Flavoprotein</keyword>
<dbReference type="InterPro" id="IPR006091">
    <property type="entry name" value="Acyl-CoA_Oxase/DH_mid-dom"/>
</dbReference>
<dbReference type="InterPro" id="IPR037069">
    <property type="entry name" value="AcylCoA_DH/ox_N_sf"/>
</dbReference>
<dbReference type="PANTHER" id="PTHR48083">
    <property type="entry name" value="MEDIUM-CHAIN SPECIFIC ACYL-COA DEHYDROGENASE, MITOCHONDRIAL-RELATED"/>
    <property type="match status" value="1"/>
</dbReference>
<comment type="catalytic activity">
    <reaction evidence="10">
        <text>a medium-chain 2,3-saturated fatty acyl-CoA + oxidized [electron-transfer flavoprotein] + H(+) = a medium-chain (2E)-enoyl-CoA + reduced [electron-transfer flavoprotein]</text>
        <dbReference type="Rhea" id="RHEA:14477"/>
        <dbReference type="Rhea" id="RHEA-COMP:10685"/>
        <dbReference type="Rhea" id="RHEA-COMP:10686"/>
        <dbReference type="ChEBI" id="CHEBI:15378"/>
        <dbReference type="ChEBI" id="CHEBI:57692"/>
        <dbReference type="ChEBI" id="CHEBI:58307"/>
        <dbReference type="ChEBI" id="CHEBI:83723"/>
        <dbReference type="ChEBI" id="CHEBI:83726"/>
        <dbReference type="EC" id="1.3.8.7"/>
    </reaction>
</comment>
<keyword evidence="9" id="KW-0560">Oxidoreductase</keyword>
<comment type="pathway">
    <text evidence="2">Lipid metabolism; fatty acid beta-oxidation.</text>
</comment>
<dbReference type="SUPFAM" id="SSF56645">
    <property type="entry name" value="Acyl-CoA dehydrogenase NM domain-like"/>
    <property type="match status" value="1"/>
</dbReference>
<keyword evidence="19" id="KW-1185">Reference proteome</keyword>
<evidence type="ECO:0000256" key="5">
    <source>
        <dbReference type="ARBA" id="ARBA00012040"/>
    </source>
</evidence>
<dbReference type="Pfam" id="PF02770">
    <property type="entry name" value="Acyl-CoA_dh_M"/>
    <property type="match status" value="1"/>
</dbReference>
<protein>
    <recommendedName>
        <fullName evidence="6">Acyl-coenzyme A dehydrogenase</fullName>
        <ecNumber evidence="4">1.3.8.7</ecNumber>
        <ecNumber evidence="5">1.3.8.8</ecNumber>
    </recommendedName>
</protein>
<evidence type="ECO:0000259" key="17">
    <source>
        <dbReference type="Pfam" id="PF09317"/>
    </source>
</evidence>
<dbReference type="Gene3D" id="1.10.540.10">
    <property type="entry name" value="Acyl-CoA dehydrogenase/oxidase, N-terminal domain"/>
    <property type="match status" value="1"/>
</dbReference>